<dbReference type="FunFam" id="2.40.10.10:FF:000068">
    <property type="entry name" value="transmembrane protease serine 2"/>
    <property type="match status" value="1"/>
</dbReference>
<reference evidence="5 6" key="1">
    <citation type="submission" date="2019-01" db="EMBL/GenBank/DDBJ databases">
        <authorList>
            <person name="Sayadi A."/>
        </authorList>
    </citation>
    <scope>NUCLEOTIDE SEQUENCE [LARGE SCALE GENOMIC DNA]</scope>
</reference>
<name>A0A653DGG6_CALMS</name>
<dbReference type="OrthoDB" id="6746550at2759"/>
<evidence type="ECO:0000313" key="5">
    <source>
        <dbReference type="EMBL" id="VEN59114.1"/>
    </source>
</evidence>
<feature type="chain" id="PRO_5024977300" description="Peptidase S1 domain-containing protein" evidence="3">
    <location>
        <begin position="19"/>
        <end position="248"/>
    </location>
</feature>
<gene>
    <name evidence="5" type="ORF">CALMAC_LOCUS17261</name>
</gene>
<dbReference type="Proteomes" id="UP000410492">
    <property type="component" value="Unassembled WGS sequence"/>
</dbReference>
<dbReference type="InterPro" id="IPR043504">
    <property type="entry name" value="Peptidase_S1_PA_chymotrypsin"/>
</dbReference>
<protein>
    <recommendedName>
        <fullName evidence="4">Peptidase S1 domain-containing protein</fullName>
    </recommendedName>
</protein>
<dbReference type="PRINTS" id="PR00722">
    <property type="entry name" value="CHYMOTRYPSIN"/>
</dbReference>
<sequence length="248" mass="27510">MKYFMVFLCAFGGTAVLGQDEVILTTIEEHPWQVSLETHGVHHCGGALISLEWVVTSASCLANVADRVTVRAGVTFLGHGGQTRRVAFAKIPHGYKLGSLKSNIAVLRVDYPFFGTDQVWPVPLPEPEPDGEYPGRFIFEISTTGWHFEEAKTKAHGQLMEIQPVVRSHYVCNQIYRKPIPSSVFCAGEHYGNLCRRDLGNPATNDNRLVGVLIWGCDADSSHPPLYSSVPHYVNWISNVTGIDYQPE</sequence>
<accession>A0A653DGG6</accession>
<evidence type="ECO:0000256" key="2">
    <source>
        <dbReference type="ARBA" id="ARBA00024195"/>
    </source>
</evidence>
<dbReference type="EMBL" id="CAACVG010011904">
    <property type="protein sequence ID" value="VEN59114.1"/>
    <property type="molecule type" value="Genomic_DNA"/>
</dbReference>
<keyword evidence="6" id="KW-1185">Reference proteome</keyword>
<dbReference type="AlphaFoldDB" id="A0A653DGG6"/>
<keyword evidence="1" id="KW-1015">Disulfide bond</keyword>
<dbReference type="Pfam" id="PF00089">
    <property type="entry name" value="Trypsin"/>
    <property type="match status" value="1"/>
</dbReference>
<dbReference type="InterPro" id="IPR001254">
    <property type="entry name" value="Trypsin_dom"/>
</dbReference>
<feature type="domain" description="Peptidase S1" evidence="4">
    <location>
        <begin position="10"/>
        <end position="242"/>
    </location>
</feature>
<evidence type="ECO:0000313" key="6">
    <source>
        <dbReference type="Proteomes" id="UP000410492"/>
    </source>
</evidence>
<dbReference type="InterPro" id="IPR001314">
    <property type="entry name" value="Peptidase_S1A"/>
</dbReference>
<dbReference type="Gene3D" id="2.40.10.10">
    <property type="entry name" value="Trypsin-like serine proteases"/>
    <property type="match status" value="2"/>
</dbReference>
<dbReference type="InterPro" id="IPR009003">
    <property type="entry name" value="Peptidase_S1_PA"/>
</dbReference>
<evidence type="ECO:0000256" key="1">
    <source>
        <dbReference type="ARBA" id="ARBA00023157"/>
    </source>
</evidence>
<evidence type="ECO:0000256" key="3">
    <source>
        <dbReference type="SAM" id="SignalP"/>
    </source>
</evidence>
<dbReference type="SMART" id="SM00020">
    <property type="entry name" value="Tryp_SPc"/>
    <property type="match status" value="1"/>
</dbReference>
<dbReference type="PROSITE" id="PS50240">
    <property type="entry name" value="TRYPSIN_DOM"/>
    <property type="match status" value="1"/>
</dbReference>
<comment type="similarity">
    <text evidence="2">Belongs to the peptidase S1 family. CLIP subfamily.</text>
</comment>
<dbReference type="GO" id="GO:0006508">
    <property type="term" value="P:proteolysis"/>
    <property type="evidence" value="ECO:0007669"/>
    <property type="project" value="InterPro"/>
</dbReference>
<dbReference type="GO" id="GO:0004252">
    <property type="term" value="F:serine-type endopeptidase activity"/>
    <property type="evidence" value="ECO:0007669"/>
    <property type="project" value="InterPro"/>
</dbReference>
<dbReference type="SUPFAM" id="SSF50494">
    <property type="entry name" value="Trypsin-like serine proteases"/>
    <property type="match status" value="1"/>
</dbReference>
<feature type="signal peptide" evidence="3">
    <location>
        <begin position="1"/>
        <end position="18"/>
    </location>
</feature>
<organism evidence="5 6">
    <name type="scientific">Callosobruchus maculatus</name>
    <name type="common">Southern cowpea weevil</name>
    <name type="synonym">Pulse bruchid</name>
    <dbReference type="NCBI Taxonomy" id="64391"/>
    <lineage>
        <taxon>Eukaryota</taxon>
        <taxon>Metazoa</taxon>
        <taxon>Ecdysozoa</taxon>
        <taxon>Arthropoda</taxon>
        <taxon>Hexapoda</taxon>
        <taxon>Insecta</taxon>
        <taxon>Pterygota</taxon>
        <taxon>Neoptera</taxon>
        <taxon>Endopterygota</taxon>
        <taxon>Coleoptera</taxon>
        <taxon>Polyphaga</taxon>
        <taxon>Cucujiformia</taxon>
        <taxon>Chrysomeloidea</taxon>
        <taxon>Chrysomelidae</taxon>
        <taxon>Bruchinae</taxon>
        <taxon>Bruchini</taxon>
        <taxon>Callosobruchus</taxon>
    </lineage>
</organism>
<dbReference type="PANTHER" id="PTHR24256">
    <property type="entry name" value="TRYPTASE-RELATED"/>
    <property type="match status" value="1"/>
</dbReference>
<evidence type="ECO:0000259" key="4">
    <source>
        <dbReference type="PROSITE" id="PS50240"/>
    </source>
</evidence>
<keyword evidence="3" id="KW-0732">Signal</keyword>
<dbReference type="InterPro" id="IPR051487">
    <property type="entry name" value="Ser/Thr_Proteases_Immune/Dev"/>
</dbReference>
<proteinExistence type="inferred from homology"/>
<dbReference type="CDD" id="cd00190">
    <property type="entry name" value="Tryp_SPc"/>
    <property type="match status" value="1"/>
</dbReference>